<evidence type="ECO:0000256" key="3">
    <source>
        <dbReference type="ARBA" id="ARBA00022723"/>
    </source>
</evidence>
<dbReference type="RefSeq" id="WP_139836294.1">
    <property type="nucleotide sequence ID" value="NZ_FWXB01000002.1"/>
</dbReference>
<sequence>MNKIDEFDLSASMARAETALSIPPACYREPEVCDAEIERIFRRSWLGVGRADMLAGPGSYRSLDIAGQNVILLRDKDGAPRAYANTCRHRAARLVDGEGTCKGLRCPFHSWFYGLDGRLVQAPRMDDVPGFDKADNGLIAYRAEERHGFLFVCLDATAPALDDHLAGFADIHAPWPLDSLVSVRRQEIEVSCNWKAFIEVFNEYYHLPIVHPDTVDSLYCPPDAPDEVAGNFATQFGATEGTGGLLEDKQDSALPPIPGLTGRAASGARYTWVFPNITFAANTDALWCYEAYPLGPERCKVIQTACFPPESVALPGFDTKVADYLDRLDAALAEDIPALVNQQRGLNCPEARPGRFQPLLEPNVAGFARWYAAQMTG</sequence>
<dbReference type="InterPro" id="IPR017941">
    <property type="entry name" value="Rieske_2Fe-2S"/>
</dbReference>
<reference evidence="8 9" key="1">
    <citation type="submission" date="2017-03" db="EMBL/GenBank/DDBJ databases">
        <authorList>
            <person name="Afonso C.L."/>
            <person name="Miller P.J."/>
            <person name="Scott M.A."/>
            <person name="Spackman E."/>
            <person name="Goraichik I."/>
            <person name="Dimitrov K.M."/>
            <person name="Suarez D.L."/>
            <person name="Swayne D.E."/>
        </authorList>
    </citation>
    <scope>NUCLEOTIDE SEQUENCE [LARGE SCALE GENOMIC DNA]</scope>
    <source>
        <strain evidence="8 9">CECT 7745</strain>
    </source>
</reference>
<dbReference type="GO" id="GO:0005506">
    <property type="term" value="F:iron ion binding"/>
    <property type="evidence" value="ECO:0007669"/>
    <property type="project" value="InterPro"/>
</dbReference>
<dbReference type="CDD" id="cd00680">
    <property type="entry name" value="RHO_alpha_C"/>
    <property type="match status" value="1"/>
</dbReference>
<name>A0A1X7BN69_9RHOB</name>
<organism evidence="8 9">
    <name type="scientific">Roseovarius aestuarii</name>
    <dbReference type="NCBI Taxonomy" id="475083"/>
    <lineage>
        <taxon>Bacteria</taxon>
        <taxon>Pseudomonadati</taxon>
        <taxon>Pseudomonadota</taxon>
        <taxon>Alphaproteobacteria</taxon>
        <taxon>Rhodobacterales</taxon>
        <taxon>Roseobacteraceae</taxon>
        <taxon>Roseovarius</taxon>
    </lineage>
</organism>
<feature type="domain" description="Rieske" evidence="7">
    <location>
        <begin position="45"/>
        <end position="152"/>
    </location>
</feature>
<dbReference type="Pfam" id="PF00355">
    <property type="entry name" value="Rieske"/>
    <property type="match status" value="1"/>
</dbReference>
<dbReference type="CDD" id="cd03469">
    <property type="entry name" value="Rieske_RO_Alpha_N"/>
    <property type="match status" value="1"/>
</dbReference>
<dbReference type="Proteomes" id="UP000193224">
    <property type="component" value="Unassembled WGS sequence"/>
</dbReference>
<evidence type="ECO:0000259" key="7">
    <source>
        <dbReference type="PROSITE" id="PS51296"/>
    </source>
</evidence>
<evidence type="ECO:0000256" key="6">
    <source>
        <dbReference type="ARBA" id="ARBA00023014"/>
    </source>
</evidence>
<dbReference type="AlphaFoldDB" id="A0A1X7BN69"/>
<dbReference type="Gene3D" id="2.102.10.10">
    <property type="entry name" value="Rieske [2Fe-2S] iron-sulphur domain"/>
    <property type="match status" value="1"/>
</dbReference>
<keyword evidence="4 8" id="KW-0560">Oxidoreductase</keyword>
<comment type="cofactor">
    <cofactor evidence="1">
        <name>Fe cation</name>
        <dbReference type="ChEBI" id="CHEBI:24875"/>
    </cofactor>
</comment>
<dbReference type="InterPro" id="IPR001663">
    <property type="entry name" value="Rng_hydr_dOase-A"/>
</dbReference>
<protein>
    <submittedName>
        <fullName evidence="8">3-phenylpropionate/cinnamic acid dioxygenase subunit alpha</fullName>
        <ecNumber evidence="8">1.14.12.19</ecNumber>
    </submittedName>
</protein>
<dbReference type="InterPro" id="IPR015879">
    <property type="entry name" value="Ring_hydroxy_dOase_asu_C_dom"/>
</dbReference>
<proteinExistence type="predicted"/>
<dbReference type="PANTHER" id="PTHR43756">
    <property type="entry name" value="CHOLINE MONOOXYGENASE, CHLOROPLASTIC"/>
    <property type="match status" value="1"/>
</dbReference>
<dbReference type="PROSITE" id="PS51296">
    <property type="entry name" value="RIESKE"/>
    <property type="match status" value="1"/>
</dbReference>
<evidence type="ECO:0000256" key="2">
    <source>
        <dbReference type="ARBA" id="ARBA00022714"/>
    </source>
</evidence>
<dbReference type="SUPFAM" id="SSF55961">
    <property type="entry name" value="Bet v1-like"/>
    <property type="match status" value="1"/>
</dbReference>
<dbReference type="GO" id="GO:0008695">
    <property type="term" value="F:3-phenylpropionate dioxygenase activity"/>
    <property type="evidence" value="ECO:0007669"/>
    <property type="project" value="UniProtKB-EC"/>
</dbReference>
<evidence type="ECO:0000256" key="1">
    <source>
        <dbReference type="ARBA" id="ARBA00001962"/>
    </source>
</evidence>
<dbReference type="PANTHER" id="PTHR43756:SF5">
    <property type="entry name" value="CHOLINE MONOOXYGENASE, CHLOROPLASTIC"/>
    <property type="match status" value="1"/>
</dbReference>
<keyword evidence="3" id="KW-0479">Metal-binding</keyword>
<keyword evidence="8" id="KW-0223">Dioxygenase</keyword>
<dbReference type="InterPro" id="IPR036922">
    <property type="entry name" value="Rieske_2Fe-2S_sf"/>
</dbReference>
<evidence type="ECO:0000313" key="9">
    <source>
        <dbReference type="Proteomes" id="UP000193224"/>
    </source>
</evidence>
<dbReference type="PRINTS" id="PR00090">
    <property type="entry name" value="RNGDIOXGNASE"/>
</dbReference>
<evidence type="ECO:0000313" key="8">
    <source>
        <dbReference type="EMBL" id="SMC11055.1"/>
    </source>
</evidence>
<keyword evidence="2" id="KW-0001">2Fe-2S</keyword>
<keyword evidence="6" id="KW-0411">Iron-sulfur</keyword>
<dbReference type="OrthoDB" id="7456916at2"/>
<keyword evidence="5" id="KW-0408">Iron</keyword>
<accession>A0A1X7BN69</accession>
<keyword evidence="9" id="KW-1185">Reference proteome</keyword>
<evidence type="ECO:0000256" key="4">
    <source>
        <dbReference type="ARBA" id="ARBA00023002"/>
    </source>
</evidence>
<evidence type="ECO:0000256" key="5">
    <source>
        <dbReference type="ARBA" id="ARBA00023004"/>
    </source>
</evidence>
<dbReference type="EC" id="1.14.12.19" evidence="8"/>
<gene>
    <name evidence="8" type="primary">hcaE_1</name>
    <name evidence="8" type="ORF">ROA7745_00864</name>
</gene>
<dbReference type="SUPFAM" id="SSF50022">
    <property type="entry name" value="ISP domain"/>
    <property type="match status" value="1"/>
</dbReference>
<dbReference type="EMBL" id="FWXB01000002">
    <property type="protein sequence ID" value="SMC11055.1"/>
    <property type="molecule type" value="Genomic_DNA"/>
</dbReference>
<dbReference type="Gene3D" id="3.90.380.10">
    <property type="entry name" value="Naphthalene 1,2-dioxygenase Alpha Subunit, Chain A, domain 1"/>
    <property type="match status" value="2"/>
</dbReference>
<dbReference type="GO" id="GO:0051537">
    <property type="term" value="F:2 iron, 2 sulfur cluster binding"/>
    <property type="evidence" value="ECO:0007669"/>
    <property type="project" value="UniProtKB-KW"/>
</dbReference>
<dbReference type="Pfam" id="PF00848">
    <property type="entry name" value="Ring_hydroxyl_A"/>
    <property type="match status" value="1"/>
</dbReference>